<gene>
    <name evidence="2" type="ORF">WICMUC_004846</name>
</gene>
<name>A0A9P8PET7_9ASCO</name>
<organism evidence="2 3">
    <name type="scientific">Wickerhamomyces mucosus</name>
    <dbReference type="NCBI Taxonomy" id="1378264"/>
    <lineage>
        <taxon>Eukaryota</taxon>
        <taxon>Fungi</taxon>
        <taxon>Dikarya</taxon>
        <taxon>Ascomycota</taxon>
        <taxon>Saccharomycotina</taxon>
        <taxon>Saccharomycetes</taxon>
        <taxon>Phaffomycetales</taxon>
        <taxon>Wickerhamomycetaceae</taxon>
        <taxon>Wickerhamomyces</taxon>
    </lineage>
</organism>
<protein>
    <submittedName>
        <fullName evidence="2">Uncharacterized protein</fullName>
    </submittedName>
</protein>
<sequence length="89" mass="9074">MTVSSTILTGLTSSFKVMYGLTTKANGNLDFFNTEFEEGIAFNVDLKYSDGALASVTPPLVCKCGGITKGGGGNDKSAIGAGSSLNKSV</sequence>
<dbReference type="EMBL" id="JAEUBF010001301">
    <property type="protein sequence ID" value="KAH3670350.1"/>
    <property type="molecule type" value="Genomic_DNA"/>
</dbReference>
<dbReference type="Proteomes" id="UP000769528">
    <property type="component" value="Unassembled WGS sequence"/>
</dbReference>
<proteinExistence type="predicted"/>
<reference evidence="2" key="2">
    <citation type="submission" date="2021-01" db="EMBL/GenBank/DDBJ databases">
        <authorList>
            <person name="Schikora-Tamarit M.A."/>
        </authorList>
    </citation>
    <scope>NUCLEOTIDE SEQUENCE</scope>
    <source>
        <strain evidence="2">CBS6341</strain>
    </source>
</reference>
<dbReference type="AlphaFoldDB" id="A0A9P8PET7"/>
<keyword evidence="3" id="KW-1185">Reference proteome</keyword>
<feature type="region of interest" description="Disordered" evidence="1">
    <location>
        <begin position="70"/>
        <end position="89"/>
    </location>
</feature>
<evidence type="ECO:0000313" key="3">
    <source>
        <dbReference type="Proteomes" id="UP000769528"/>
    </source>
</evidence>
<comment type="caution">
    <text evidence="2">The sequence shown here is derived from an EMBL/GenBank/DDBJ whole genome shotgun (WGS) entry which is preliminary data.</text>
</comment>
<reference evidence="2" key="1">
    <citation type="journal article" date="2021" name="Open Biol.">
        <title>Shared evolutionary footprints suggest mitochondrial oxidative damage underlies multiple complex I losses in fungi.</title>
        <authorList>
            <person name="Schikora-Tamarit M.A."/>
            <person name="Marcet-Houben M."/>
            <person name="Nosek J."/>
            <person name="Gabaldon T."/>
        </authorList>
    </citation>
    <scope>NUCLEOTIDE SEQUENCE</scope>
    <source>
        <strain evidence="2">CBS6341</strain>
    </source>
</reference>
<accession>A0A9P8PET7</accession>
<evidence type="ECO:0000313" key="2">
    <source>
        <dbReference type="EMBL" id="KAH3670350.1"/>
    </source>
</evidence>
<evidence type="ECO:0000256" key="1">
    <source>
        <dbReference type="SAM" id="MobiDB-lite"/>
    </source>
</evidence>